<dbReference type="AlphaFoldDB" id="A0A4Q1CCB5"/>
<organism evidence="6 7">
    <name type="scientific">Oleiharenicola lentus</name>
    <dbReference type="NCBI Taxonomy" id="2508720"/>
    <lineage>
        <taxon>Bacteria</taxon>
        <taxon>Pseudomonadati</taxon>
        <taxon>Verrucomicrobiota</taxon>
        <taxon>Opitutia</taxon>
        <taxon>Opitutales</taxon>
        <taxon>Opitutaceae</taxon>
        <taxon>Oleiharenicola</taxon>
    </lineage>
</organism>
<dbReference type="PANTHER" id="PTHR43408:SF2">
    <property type="entry name" value="FMN REDUCTASE (NADPH)"/>
    <property type="match status" value="1"/>
</dbReference>
<dbReference type="Gene3D" id="3.40.50.360">
    <property type="match status" value="1"/>
</dbReference>
<evidence type="ECO:0000259" key="5">
    <source>
        <dbReference type="Pfam" id="PF03358"/>
    </source>
</evidence>
<dbReference type="SUPFAM" id="SSF52218">
    <property type="entry name" value="Flavoproteins"/>
    <property type="match status" value="1"/>
</dbReference>
<sequence>MILILSTSLNPDSKSRLLAHEAARVLAAEGVAAEVLDLREHPLPLCDGGSAYADPEVGRVQARLAAADALIVATPIYNYDGSAALKNLIELTGSAWENKPVAFLCAAGGKSSYMSVMALANSLMLDFRCLIVPRFVYAEAEDFADDRVSNPEQVRRVEQLTRATVRLTKLPPA</sequence>
<evidence type="ECO:0000313" key="6">
    <source>
        <dbReference type="EMBL" id="RXK56591.1"/>
    </source>
</evidence>
<dbReference type="InterPro" id="IPR029039">
    <property type="entry name" value="Flavoprotein-like_sf"/>
</dbReference>
<evidence type="ECO:0000313" key="7">
    <source>
        <dbReference type="Proteomes" id="UP000290218"/>
    </source>
</evidence>
<keyword evidence="3" id="KW-0288">FMN</keyword>
<dbReference type="OrthoDB" id="9814010at2"/>
<name>A0A4Q1CCB5_9BACT</name>
<dbReference type="Pfam" id="PF03358">
    <property type="entry name" value="FMN_red"/>
    <property type="match status" value="1"/>
</dbReference>
<accession>A0A4Q1CCB5</accession>
<dbReference type="RefSeq" id="WP_129047959.1">
    <property type="nucleotide sequence ID" value="NZ_SDHX01000001.1"/>
</dbReference>
<dbReference type="Proteomes" id="UP000290218">
    <property type="component" value="Unassembled WGS sequence"/>
</dbReference>
<gene>
    <name evidence="6" type="ORF">ESB00_12195</name>
</gene>
<evidence type="ECO:0000256" key="2">
    <source>
        <dbReference type="ARBA" id="ARBA00022630"/>
    </source>
</evidence>
<comment type="similarity">
    <text evidence="1">Belongs to the SsuE family.</text>
</comment>
<evidence type="ECO:0000256" key="1">
    <source>
        <dbReference type="ARBA" id="ARBA00005990"/>
    </source>
</evidence>
<keyword evidence="4" id="KW-0560">Oxidoreductase</keyword>
<dbReference type="GO" id="GO:0016491">
    <property type="term" value="F:oxidoreductase activity"/>
    <property type="evidence" value="ECO:0007669"/>
    <property type="project" value="UniProtKB-KW"/>
</dbReference>
<keyword evidence="2" id="KW-0285">Flavoprotein</keyword>
<comment type="caution">
    <text evidence="6">The sequence shown here is derived from an EMBL/GenBank/DDBJ whole genome shotgun (WGS) entry which is preliminary data.</text>
</comment>
<dbReference type="PANTHER" id="PTHR43408">
    <property type="entry name" value="FMN REDUCTASE (NADPH)"/>
    <property type="match status" value="1"/>
</dbReference>
<evidence type="ECO:0000256" key="3">
    <source>
        <dbReference type="ARBA" id="ARBA00022643"/>
    </source>
</evidence>
<keyword evidence="7" id="KW-1185">Reference proteome</keyword>
<reference evidence="6 7" key="1">
    <citation type="submission" date="2019-01" db="EMBL/GenBank/DDBJ databases">
        <title>Lacunisphaera sp. strain TWA-58.</title>
        <authorList>
            <person name="Chen W.-M."/>
        </authorList>
    </citation>
    <scope>NUCLEOTIDE SEQUENCE [LARGE SCALE GENOMIC DNA]</scope>
    <source>
        <strain evidence="6 7">TWA-58</strain>
    </source>
</reference>
<dbReference type="InterPro" id="IPR051814">
    <property type="entry name" value="NAD(P)H-dep_FMN_reductase"/>
</dbReference>
<dbReference type="InterPro" id="IPR005025">
    <property type="entry name" value="FMN_Rdtase-like_dom"/>
</dbReference>
<evidence type="ECO:0000256" key="4">
    <source>
        <dbReference type="ARBA" id="ARBA00023002"/>
    </source>
</evidence>
<protein>
    <submittedName>
        <fullName evidence="6">NADPH-dependent oxidoreductase</fullName>
    </submittedName>
</protein>
<proteinExistence type="inferred from homology"/>
<dbReference type="EMBL" id="SDHX01000001">
    <property type="protein sequence ID" value="RXK56591.1"/>
    <property type="molecule type" value="Genomic_DNA"/>
</dbReference>
<feature type="domain" description="NADPH-dependent FMN reductase-like" evidence="5">
    <location>
        <begin position="2"/>
        <end position="137"/>
    </location>
</feature>